<organism evidence="3 4">
    <name type="scientific">Klenkia taihuensis</name>
    <dbReference type="NCBI Taxonomy" id="1225127"/>
    <lineage>
        <taxon>Bacteria</taxon>
        <taxon>Bacillati</taxon>
        <taxon>Actinomycetota</taxon>
        <taxon>Actinomycetes</taxon>
        <taxon>Geodermatophilales</taxon>
        <taxon>Geodermatophilaceae</taxon>
        <taxon>Klenkia</taxon>
    </lineage>
</organism>
<sequence length="402" mass="41113">MVALGAAALLAGCTSSVEGTASPAPTSAAPTSSSAATGTSAAPTGQVTPAPEVGPGTGAEARRIAAVSSLVTTTSPERTESCFPSGPFGSGSSVDGLYFGDGRVGQELDRWGFVAGWGNCAQDAANNGTLILVSEMSDPDSAVAAAETLNGISLELGSGDYEPLELPDLGVTGALSTGGSDSAGAPTETVQVWVPSGRMLAYAYLDAPSGGGADLATRQLTDQLALLQGFQPTPQDQVPSLPTDPLGLAPFALQTPGDNTRFTGSYDLEGYLRLAIDPVAERQLLSANGFAGSFYRTSYDEEAGLDYAVSLYTFPTSEQTNAVYNGFAQLEATAFGGTGFDLPAIPEAPCFAFDNGGGSFYQRCYVGYGSYLASIDVLGLDAADDYTQMNALLPQQRDLIDG</sequence>
<evidence type="ECO:0000256" key="1">
    <source>
        <dbReference type="SAM" id="MobiDB-lite"/>
    </source>
</evidence>
<feature type="region of interest" description="Disordered" evidence="1">
    <location>
        <begin position="17"/>
        <end position="57"/>
    </location>
</feature>
<dbReference type="Pfam" id="PF24088">
    <property type="entry name" value="DUF7373"/>
    <property type="match status" value="1"/>
</dbReference>
<evidence type="ECO:0000313" key="3">
    <source>
        <dbReference type="EMBL" id="SFC49194.1"/>
    </source>
</evidence>
<dbReference type="EMBL" id="FOMD01000001">
    <property type="protein sequence ID" value="SFC49194.1"/>
    <property type="molecule type" value="Genomic_DNA"/>
</dbReference>
<reference evidence="4" key="1">
    <citation type="submission" date="2016-10" db="EMBL/GenBank/DDBJ databases">
        <authorList>
            <person name="Varghese N."/>
            <person name="Submissions S."/>
        </authorList>
    </citation>
    <scope>NUCLEOTIDE SEQUENCE [LARGE SCALE GENOMIC DNA]</scope>
    <source>
        <strain evidence="4">DSM 45962</strain>
    </source>
</reference>
<keyword evidence="4" id="KW-1185">Reference proteome</keyword>
<feature type="domain" description="DUF7373" evidence="2">
    <location>
        <begin position="54"/>
        <end position="242"/>
    </location>
</feature>
<proteinExistence type="predicted"/>
<protein>
    <recommendedName>
        <fullName evidence="2">DUF7373 domain-containing protein</fullName>
    </recommendedName>
</protein>
<accession>A0A1I1JKV3</accession>
<dbReference type="STRING" id="1225127.SAMN05661030_1111"/>
<feature type="compositionally biased region" description="Low complexity" evidence="1">
    <location>
        <begin position="19"/>
        <end position="45"/>
    </location>
</feature>
<name>A0A1I1JKV3_9ACTN</name>
<dbReference type="InterPro" id="IPR055797">
    <property type="entry name" value="DUF7373"/>
</dbReference>
<evidence type="ECO:0000313" key="4">
    <source>
        <dbReference type="Proteomes" id="UP000199022"/>
    </source>
</evidence>
<gene>
    <name evidence="3" type="ORF">SAMN05661030_1111</name>
</gene>
<dbReference type="AlphaFoldDB" id="A0A1I1JKV3"/>
<dbReference type="Proteomes" id="UP000199022">
    <property type="component" value="Unassembled WGS sequence"/>
</dbReference>
<evidence type="ECO:0000259" key="2">
    <source>
        <dbReference type="Pfam" id="PF24088"/>
    </source>
</evidence>